<dbReference type="EMBL" id="JACEFO010001972">
    <property type="protein sequence ID" value="KAF8690574.1"/>
    <property type="molecule type" value="Genomic_DNA"/>
</dbReference>
<dbReference type="InterPro" id="IPR051955">
    <property type="entry name" value="PME_Inhibitor"/>
</dbReference>
<dbReference type="Gene3D" id="1.20.140.40">
    <property type="entry name" value="Invertase/pectin methylesterase inhibitor family protein"/>
    <property type="match status" value="1"/>
</dbReference>
<reference evidence="5" key="1">
    <citation type="submission" date="2020-07" db="EMBL/GenBank/DDBJ databases">
        <title>Genome sequence and genetic diversity analysis of an under-domesticated orphan crop, white fonio (Digitaria exilis).</title>
        <authorList>
            <person name="Bennetzen J.L."/>
            <person name="Chen S."/>
            <person name="Ma X."/>
            <person name="Wang X."/>
            <person name="Yssel A.E.J."/>
            <person name="Chaluvadi S.R."/>
            <person name="Johnson M."/>
            <person name="Gangashetty P."/>
            <person name="Hamidou F."/>
            <person name="Sanogo M.D."/>
            <person name="Zwaenepoel A."/>
            <person name="Wallace J."/>
            <person name="Van De Peer Y."/>
            <person name="Van Deynze A."/>
        </authorList>
    </citation>
    <scope>NUCLEOTIDE SEQUENCE</scope>
    <source>
        <tissue evidence="5">Leaves</tissue>
    </source>
</reference>
<keyword evidence="6" id="KW-1185">Reference proteome</keyword>
<proteinExistence type="predicted"/>
<feature type="domain" description="Pectinesterase inhibitor" evidence="4">
    <location>
        <begin position="32"/>
        <end position="188"/>
    </location>
</feature>
<evidence type="ECO:0000256" key="1">
    <source>
        <dbReference type="ARBA" id="ARBA00022729"/>
    </source>
</evidence>
<dbReference type="PANTHER" id="PTHR31080:SF154">
    <property type="entry name" value="PECTINESTERASE INHIBITOR DOMAIN-CONTAINING PROTEIN"/>
    <property type="match status" value="1"/>
</dbReference>
<dbReference type="Proteomes" id="UP000636709">
    <property type="component" value="Unassembled WGS sequence"/>
</dbReference>
<dbReference type="NCBIfam" id="TIGR01614">
    <property type="entry name" value="PME_inhib"/>
    <property type="match status" value="1"/>
</dbReference>
<keyword evidence="1 3" id="KW-0732">Signal</keyword>
<evidence type="ECO:0000256" key="3">
    <source>
        <dbReference type="SAM" id="SignalP"/>
    </source>
</evidence>
<dbReference type="InterPro" id="IPR006501">
    <property type="entry name" value="Pectinesterase_inhib_dom"/>
</dbReference>
<protein>
    <recommendedName>
        <fullName evidence="4">Pectinesterase inhibitor domain-containing protein</fullName>
    </recommendedName>
</protein>
<evidence type="ECO:0000259" key="4">
    <source>
        <dbReference type="SMART" id="SM00856"/>
    </source>
</evidence>
<dbReference type="GO" id="GO:0004857">
    <property type="term" value="F:enzyme inhibitor activity"/>
    <property type="evidence" value="ECO:0007669"/>
    <property type="project" value="InterPro"/>
</dbReference>
<feature type="compositionally biased region" description="Low complexity" evidence="2">
    <location>
        <begin position="227"/>
        <end position="312"/>
    </location>
</feature>
<dbReference type="PANTHER" id="PTHR31080">
    <property type="entry name" value="PECTINESTERASE INHIBITOR-LIKE"/>
    <property type="match status" value="1"/>
</dbReference>
<evidence type="ECO:0000256" key="2">
    <source>
        <dbReference type="SAM" id="MobiDB-lite"/>
    </source>
</evidence>
<sequence>MAMARSLATAPLLLLLLSVLVATASAARAVGGGGDAMQDACSKSQFPKVCADGLATKPESQTATPRELAAMFVGIAVEKGQSMGASIVLLQGRASGDVGSSSKDKAAIITCYDSCSDDVDEALAHLDGLLREPVDAKFLELKSWLSSTLGGTSTCEDACKDIPKTSDREQVVAYSVEFEKLLRVALDLITQASGSMSADIALPPSDASAPAAYGAAAPPLASSSSATAEAPAAASEGPSSSSSAASSRPAAAADSPAADGAAADAPSSGGSASAPAPSGSASAAADAPSSGSSSGADAPSGGETDAPAPDDGASGDDGSDDSDDKA</sequence>
<dbReference type="InterPro" id="IPR035513">
    <property type="entry name" value="Invertase/methylesterase_inhib"/>
</dbReference>
<dbReference type="Pfam" id="PF04043">
    <property type="entry name" value="PMEI"/>
    <property type="match status" value="1"/>
</dbReference>
<dbReference type="SMART" id="SM00856">
    <property type="entry name" value="PMEI"/>
    <property type="match status" value="1"/>
</dbReference>
<feature type="region of interest" description="Disordered" evidence="2">
    <location>
        <begin position="227"/>
        <end position="326"/>
    </location>
</feature>
<organism evidence="5 6">
    <name type="scientific">Digitaria exilis</name>
    <dbReference type="NCBI Taxonomy" id="1010633"/>
    <lineage>
        <taxon>Eukaryota</taxon>
        <taxon>Viridiplantae</taxon>
        <taxon>Streptophyta</taxon>
        <taxon>Embryophyta</taxon>
        <taxon>Tracheophyta</taxon>
        <taxon>Spermatophyta</taxon>
        <taxon>Magnoliopsida</taxon>
        <taxon>Liliopsida</taxon>
        <taxon>Poales</taxon>
        <taxon>Poaceae</taxon>
        <taxon>PACMAD clade</taxon>
        <taxon>Panicoideae</taxon>
        <taxon>Panicodae</taxon>
        <taxon>Paniceae</taxon>
        <taxon>Anthephorinae</taxon>
        <taxon>Digitaria</taxon>
    </lineage>
</organism>
<dbReference type="OrthoDB" id="764172at2759"/>
<feature type="signal peptide" evidence="3">
    <location>
        <begin position="1"/>
        <end position="26"/>
    </location>
</feature>
<dbReference type="AlphaFoldDB" id="A0A835EJI2"/>
<comment type="caution">
    <text evidence="5">The sequence shown here is derived from an EMBL/GenBank/DDBJ whole genome shotgun (WGS) entry which is preliminary data.</text>
</comment>
<evidence type="ECO:0000313" key="5">
    <source>
        <dbReference type="EMBL" id="KAF8690574.1"/>
    </source>
</evidence>
<feature type="chain" id="PRO_5032590309" description="Pectinesterase inhibitor domain-containing protein" evidence="3">
    <location>
        <begin position="27"/>
        <end position="326"/>
    </location>
</feature>
<evidence type="ECO:0000313" key="6">
    <source>
        <dbReference type="Proteomes" id="UP000636709"/>
    </source>
</evidence>
<gene>
    <name evidence="5" type="ORF">HU200_040941</name>
</gene>
<dbReference type="SUPFAM" id="SSF101148">
    <property type="entry name" value="Plant invertase/pectin methylesterase inhibitor"/>
    <property type="match status" value="1"/>
</dbReference>
<name>A0A835EJI2_9POAL</name>
<feature type="compositionally biased region" description="Acidic residues" evidence="2">
    <location>
        <begin position="313"/>
        <end position="326"/>
    </location>
</feature>
<accession>A0A835EJI2</accession>